<comment type="caution">
    <text evidence="2">The sequence shown here is derived from an EMBL/GenBank/DDBJ whole genome shotgun (WGS) entry which is preliminary data.</text>
</comment>
<keyword evidence="1" id="KW-0812">Transmembrane</keyword>
<proteinExistence type="predicted"/>
<evidence type="ECO:0000313" key="3">
    <source>
        <dbReference type="Proteomes" id="UP000032566"/>
    </source>
</evidence>
<name>A0A0D7K5P2_9BURK</name>
<keyword evidence="3" id="KW-1185">Reference proteome</keyword>
<sequence length="91" mass="9885">MGPLDSLNHLLNFLAPAFWMALFMAMMGPLVLRGPRGLGRGAQWLLDFAVCSAVLLAGLWITGRDGKMLTYGALVLACATSHAVGQRLWRK</sequence>
<evidence type="ECO:0000256" key="1">
    <source>
        <dbReference type="SAM" id="Phobius"/>
    </source>
</evidence>
<dbReference type="PATRIC" id="fig|80878.5.peg.2884"/>
<gene>
    <name evidence="2" type="ORF">RP29_14920</name>
</gene>
<dbReference type="Proteomes" id="UP000032566">
    <property type="component" value="Unassembled WGS sequence"/>
</dbReference>
<accession>A0A0D7K5P2</accession>
<dbReference type="OrthoDB" id="8908883at2"/>
<feature type="transmembrane region" description="Helical" evidence="1">
    <location>
        <begin position="13"/>
        <end position="32"/>
    </location>
</feature>
<feature type="transmembrane region" description="Helical" evidence="1">
    <location>
        <begin position="44"/>
        <end position="62"/>
    </location>
</feature>
<organism evidence="2 3">
    <name type="scientific">Acidovorax temperans</name>
    <dbReference type="NCBI Taxonomy" id="80878"/>
    <lineage>
        <taxon>Bacteria</taxon>
        <taxon>Pseudomonadati</taxon>
        <taxon>Pseudomonadota</taxon>
        <taxon>Betaproteobacteria</taxon>
        <taxon>Burkholderiales</taxon>
        <taxon>Comamonadaceae</taxon>
        <taxon>Acidovorax</taxon>
    </lineage>
</organism>
<reference evidence="2 3" key="1">
    <citation type="submission" date="2014-12" db="EMBL/GenBank/DDBJ databases">
        <title>Isolation of bacteria from lake water.</title>
        <authorList>
            <person name="Sheng K.-Y."/>
            <person name="Chin P.-S."/>
            <person name="Chan K.-G."/>
            <person name="Tan G.S."/>
        </authorList>
    </citation>
    <scope>NUCLEOTIDE SEQUENCE [LARGE SCALE GENOMIC DNA]</scope>
    <source>
        <strain evidence="2 3">KY4</strain>
    </source>
</reference>
<dbReference type="AlphaFoldDB" id="A0A0D7K5P2"/>
<keyword evidence="1" id="KW-1133">Transmembrane helix</keyword>
<keyword evidence="1" id="KW-0472">Membrane</keyword>
<protein>
    <submittedName>
        <fullName evidence="2">Uncharacterized protein</fullName>
    </submittedName>
</protein>
<dbReference type="EMBL" id="JXYQ01000053">
    <property type="protein sequence ID" value="KJA09640.1"/>
    <property type="molecule type" value="Genomic_DNA"/>
</dbReference>
<dbReference type="RefSeq" id="WP_044400123.1">
    <property type="nucleotide sequence ID" value="NZ_JXYQ01000053.1"/>
</dbReference>
<dbReference type="STRING" id="80878.RP29_14920"/>
<feature type="transmembrane region" description="Helical" evidence="1">
    <location>
        <begin position="68"/>
        <end position="85"/>
    </location>
</feature>
<evidence type="ECO:0000313" key="2">
    <source>
        <dbReference type="EMBL" id="KJA09640.1"/>
    </source>
</evidence>